<dbReference type="EMBL" id="QFMX01000004">
    <property type="protein sequence ID" value="PZO75346.1"/>
    <property type="molecule type" value="Genomic_DNA"/>
</dbReference>
<evidence type="ECO:0000256" key="5">
    <source>
        <dbReference type="SAM" id="Phobius"/>
    </source>
</evidence>
<organism evidence="6 7">
    <name type="scientific">Sphingomonas taxi</name>
    <dbReference type="NCBI Taxonomy" id="1549858"/>
    <lineage>
        <taxon>Bacteria</taxon>
        <taxon>Pseudomonadati</taxon>
        <taxon>Pseudomonadota</taxon>
        <taxon>Alphaproteobacteria</taxon>
        <taxon>Sphingomonadales</taxon>
        <taxon>Sphingomonadaceae</taxon>
        <taxon>Sphingomonas</taxon>
    </lineage>
</organism>
<keyword evidence="4 5" id="KW-0472">Membrane</keyword>
<dbReference type="Pfam" id="PF00939">
    <property type="entry name" value="Na_sulph_symp"/>
    <property type="match status" value="1"/>
</dbReference>
<accession>A0A2W4Z0V8</accession>
<feature type="transmembrane region" description="Helical" evidence="5">
    <location>
        <begin position="273"/>
        <end position="291"/>
    </location>
</feature>
<feature type="transmembrane region" description="Helical" evidence="5">
    <location>
        <begin position="104"/>
        <end position="122"/>
    </location>
</feature>
<evidence type="ECO:0000256" key="2">
    <source>
        <dbReference type="ARBA" id="ARBA00022692"/>
    </source>
</evidence>
<feature type="transmembrane region" description="Helical" evidence="5">
    <location>
        <begin position="186"/>
        <end position="205"/>
    </location>
</feature>
<feature type="transmembrane region" description="Helical" evidence="5">
    <location>
        <begin position="371"/>
        <end position="389"/>
    </location>
</feature>
<reference evidence="6 7" key="1">
    <citation type="submission" date="2017-08" db="EMBL/GenBank/DDBJ databases">
        <title>Infants hospitalized years apart are colonized by the same room-sourced microbial strains.</title>
        <authorList>
            <person name="Brooks B."/>
            <person name="Olm M.R."/>
            <person name="Firek B.A."/>
            <person name="Baker R."/>
            <person name="Thomas B.C."/>
            <person name="Morowitz M.J."/>
            <person name="Banfield J.F."/>
        </authorList>
    </citation>
    <scope>NUCLEOTIDE SEQUENCE [LARGE SCALE GENOMIC DNA]</scope>
    <source>
        <strain evidence="6">S2_018_000_R3_119</strain>
    </source>
</reference>
<comment type="caution">
    <text evidence="6">The sequence shown here is derived from an EMBL/GenBank/DDBJ whole genome shotgun (WGS) entry which is preliminary data.</text>
</comment>
<dbReference type="PANTHER" id="PTHR10283">
    <property type="entry name" value="SOLUTE CARRIER FAMILY 13 MEMBER"/>
    <property type="match status" value="1"/>
</dbReference>
<dbReference type="InterPro" id="IPR001898">
    <property type="entry name" value="SLC13A/DASS"/>
</dbReference>
<feature type="transmembrane region" description="Helical" evidence="5">
    <location>
        <begin position="297"/>
        <end position="319"/>
    </location>
</feature>
<evidence type="ECO:0000313" key="7">
    <source>
        <dbReference type="Proteomes" id="UP000249555"/>
    </source>
</evidence>
<sequence length="483" mass="50857">MSGSSLWALADDPPARNVPERRWRWTIGAVPVVLLIALLGIGVMIPAGLESDARLALFGFGTAVVLWSLTQINAAYVALGVVVMLVLGGALEQEQLFTALESDVIWLMIGAFILGTAVQDTGLAARLTGLVAKRARSVSGMMWLVTLVLLPTAFLIPSTSGRAAVALPVFRSLSDAAGSAKVTRALALLIPTVILVSTVASLTGAGSHLIANDLLGDLGGTKLSFVQWLLFGLPFALIASAVTTWIIGRLFLDKDLRAKSLSIETTASTPFSRNEWITLIVILASVGLWSTEHLHGLQIATVSVLAALILTLPGIGVIAWKDGLKAVNWNLIVFVGAALVLGQALIGTGAAKWLIGLVFSASGLTDGGSSSFILLALALITLTSHLYMTSHTARAAALTPALLYLAGTLKLNPAAVMFIGSVGMDYCLTFPVSSKALLMFQEADPNAWTPADLLRLSAILLPVHALLMTAVYFGWWQHVGLKL</sequence>
<feature type="transmembrane region" description="Helical" evidence="5">
    <location>
        <begin position="75"/>
        <end position="92"/>
    </location>
</feature>
<name>A0A2W4Z0V8_9SPHN</name>
<evidence type="ECO:0000256" key="3">
    <source>
        <dbReference type="ARBA" id="ARBA00022989"/>
    </source>
</evidence>
<evidence type="ECO:0000256" key="4">
    <source>
        <dbReference type="ARBA" id="ARBA00023136"/>
    </source>
</evidence>
<proteinExistence type="predicted"/>
<keyword evidence="2 5" id="KW-0812">Transmembrane</keyword>
<keyword evidence="3 5" id="KW-1133">Transmembrane helix</keyword>
<dbReference type="GO" id="GO:0005886">
    <property type="term" value="C:plasma membrane"/>
    <property type="evidence" value="ECO:0007669"/>
    <property type="project" value="TreeGrafter"/>
</dbReference>
<comment type="subcellular location">
    <subcellularLocation>
        <location evidence="1">Membrane</location>
        <topology evidence="1">Multi-pass membrane protein</topology>
    </subcellularLocation>
</comment>
<feature type="transmembrane region" description="Helical" evidence="5">
    <location>
        <begin position="225"/>
        <end position="252"/>
    </location>
</feature>
<feature type="transmembrane region" description="Helical" evidence="5">
    <location>
        <begin position="142"/>
        <end position="165"/>
    </location>
</feature>
<dbReference type="AlphaFoldDB" id="A0A2W4Z0V8"/>
<dbReference type="Proteomes" id="UP000249555">
    <property type="component" value="Unassembled WGS sequence"/>
</dbReference>
<feature type="transmembrane region" description="Helical" evidence="5">
    <location>
        <begin position="401"/>
        <end position="424"/>
    </location>
</feature>
<feature type="transmembrane region" description="Helical" evidence="5">
    <location>
        <begin position="23"/>
        <end position="45"/>
    </location>
</feature>
<protein>
    <submittedName>
        <fullName evidence="6">Sodium:solute symporter</fullName>
    </submittedName>
</protein>
<evidence type="ECO:0000256" key="1">
    <source>
        <dbReference type="ARBA" id="ARBA00004141"/>
    </source>
</evidence>
<evidence type="ECO:0000313" key="6">
    <source>
        <dbReference type="EMBL" id="PZO75346.1"/>
    </source>
</evidence>
<feature type="transmembrane region" description="Helical" evidence="5">
    <location>
        <begin position="331"/>
        <end position="351"/>
    </location>
</feature>
<feature type="transmembrane region" description="Helical" evidence="5">
    <location>
        <begin position="453"/>
        <end position="475"/>
    </location>
</feature>
<dbReference type="GO" id="GO:0022857">
    <property type="term" value="F:transmembrane transporter activity"/>
    <property type="evidence" value="ECO:0007669"/>
    <property type="project" value="InterPro"/>
</dbReference>
<gene>
    <name evidence="6" type="ORF">DI640_04855</name>
</gene>